<dbReference type="Proteomes" id="UP000019423">
    <property type="component" value="Chromosome"/>
</dbReference>
<name>W8F226_9BACT</name>
<dbReference type="AlphaFoldDB" id="W8F226"/>
<dbReference type="KEGG" id="hsw:Hsw_3824"/>
<protein>
    <submittedName>
        <fullName evidence="2">Uncharacterized protein</fullName>
    </submittedName>
</protein>
<accession>W8F226</accession>
<evidence type="ECO:0000256" key="1">
    <source>
        <dbReference type="SAM" id="Phobius"/>
    </source>
</evidence>
<proteinExistence type="predicted"/>
<dbReference type="PATRIC" id="fig|1227739.3.peg.3981"/>
<evidence type="ECO:0000313" key="3">
    <source>
        <dbReference type="Proteomes" id="UP000019423"/>
    </source>
</evidence>
<keyword evidence="3" id="KW-1185">Reference proteome</keyword>
<keyword evidence="1" id="KW-1133">Transmembrane helix</keyword>
<organism evidence="2 3">
    <name type="scientific">Hymenobacter swuensis DY53</name>
    <dbReference type="NCBI Taxonomy" id="1227739"/>
    <lineage>
        <taxon>Bacteria</taxon>
        <taxon>Pseudomonadati</taxon>
        <taxon>Bacteroidota</taxon>
        <taxon>Cytophagia</taxon>
        <taxon>Cytophagales</taxon>
        <taxon>Hymenobacteraceae</taxon>
        <taxon>Hymenobacter</taxon>
    </lineage>
</organism>
<evidence type="ECO:0000313" key="2">
    <source>
        <dbReference type="EMBL" id="AHJ99419.1"/>
    </source>
</evidence>
<dbReference type="HOGENOM" id="CLU_2329934_0_0_10"/>
<keyword evidence="1" id="KW-0812">Transmembrane</keyword>
<feature type="transmembrane region" description="Helical" evidence="1">
    <location>
        <begin position="24"/>
        <end position="51"/>
    </location>
</feature>
<sequence length="98" mass="10544">MERGTFHESVLRNDRKVVSPADSFVFIGFALFAASVFEAVFLCPVVSVGAVEAASLSFTFSDPFPTLVSTMNDNTILSHQMVAAASAATRKYVESEGF</sequence>
<keyword evidence="1" id="KW-0472">Membrane</keyword>
<gene>
    <name evidence="2" type="ORF">Hsw_3824</name>
</gene>
<reference evidence="2 3" key="1">
    <citation type="submission" date="2014-01" db="EMBL/GenBank/DDBJ databases">
        <title>Complete genome sequence of ionizing-radiation resistance bacterium Hymenobacter swuensis DY53.</title>
        <authorList>
            <person name="Jung J.-H."/>
            <person name="Jeong S.-W."/>
            <person name="Joe M.-H."/>
            <person name="Cho y.-j."/>
            <person name="Kim M.-K."/>
            <person name="Lim S.-Y."/>
        </authorList>
    </citation>
    <scope>NUCLEOTIDE SEQUENCE [LARGE SCALE GENOMIC DNA]</scope>
    <source>
        <strain evidence="2 3">DY53</strain>
    </source>
</reference>
<dbReference type="EMBL" id="CP007145">
    <property type="protein sequence ID" value="AHJ99419.1"/>
    <property type="molecule type" value="Genomic_DNA"/>
</dbReference>